<organism evidence="2 3">
    <name type="scientific">Drosophila virilis</name>
    <name type="common">Fruit fly</name>
    <dbReference type="NCBI Taxonomy" id="7244"/>
    <lineage>
        <taxon>Eukaryota</taxon>
        <taxon>Metazoa</taxon>
        <taxon>Ecdysozoa</taxon>
        <taxon>Arthropoda</taxon>
        <taxon>Hexapoda</taxon>
        <taxon>Insecta</taxon>
        <taxon>Pterygota</taxon>
        <taxon>Neoptera</taxon>
        <taxon>Endopterygota</taxon>
        <taxon>Diptera</taxon>
        <taxon>Brachycera</taxon>
        <taxon>Muscomorpha</taxon>
        <taxon>Ephydroidea</taxon>
        <taxon>Drosophilidae</taxon>
        <taxon>Drosophila</taxon>
    </lineage>
</organism>
<gene>
    <name evidence="2" type="primary">Dvir\GJ11675</name>
    <name evidence="2" type="ORF">Dvir_GJ11675</name>
</gene>
<keyword evidence="1" id="KW-0175">Coiled coil</keyword>
<evidence type="ECO:0000313" key="2">
    <source>
        <dbReference type="EMBL" id="EDW70236.1"/>
    </source>
</evidence>
<sequence length="123" mass="14242">MDLYNIEHRLMILECLRENSSNMRIEQENLRERISQALVRARTSLMCIRQLNIELQEMKVTVENALATDLQIIEEIVEPELVEDTDQNASIAQEQIKDDIAKEKECDGAYSNCEDSKDAIDKQ</sequence>
<proteinExistence type="predicted"/>
<evidence type="ECO:0000256" key="1">
    <source>
        <dbReference type="SAM" id="Coils"/>
    </source>
</evidence>
<name>B4LF48_DROVI</name>
<dbReference type="OrthoDB" id="7883633at2759"/>
<keyword evidence="3" id="KW-1185">Reference proteome</keyword>
<dbReference type="OMA" id="LYNIEHR"/>
<reference evidence="2 3" key="1">
    <citation type="journal article" date="2007" name="Nature">
        <title>Evolution of genes and genomes on the Drosophila phylogeny.</title>
        <authorList>
            <consortium name="Drosophila 12 Genomes Consortium"/>
            <person name="Clark A.G."/>
            <person name="Eisen M.B."/>
            <person name="Smith D.R."/>
            <person name="Bergman C.M."/>
            <person name="Oliver B."/>
            <person name="Markow T.A."/>
            <person name="Kaufman T.C."/>
            <person name="Kellis M."/>
            <person name="Gelbart W."/>
            <person name="Iyer V.N."/>
            <person name="Pollard D.A."/>
            <person name="Sackton T.B."/>
            <person name="Larracuente A.M."/>
            <person name="Singh N.D."/>
            <person name="Abad J.P."/>
            <person name="Abt D.N."/>
            <person name="Adryan B."/>
            <person name="Aguade M."/>
            <person name="Akashi H."/>
            <person name="Anderson W.W."/>
            <person name="Aquadro C.F."/>
            <person name="Ardell D.H."/>
            <person name="Arguello R."/>
            <person name="Artieri C.G."/>
            <person name="Barbash D.A."/>
            <person name="Barker D."/>
            <person name="Barsanti P."/>
            <person name="Batterham P."/>
            <person name="Batzoglou S."/>
            <person name="Begun D."/>
            <person name="Bhutkar A."/>
            <person name="Blanco E."/>
            <person name="Bosak S.A."/>
            <person name="Bradley R.K."/>
            <person name="Brand A.D."/>
            <person name="Brent M.R."/>
            <person name="Brooks A.N."/>
            <person name="Brown R.H."/>
            <person name="Butlin R.K."/>
            <person name="Caggese C."/>
            <person name="Calvi B.R."/>
            <person name="Bernardo de Carvalho A."/>
            <person name="Caspi A."/>
            <person name="Castrezana S."/>
            <person name="Celniker S.E."/>
            <person name="Chang J.L."/>
            <person name="Chapple C."/>
            <person name="Chatterji S."/>
            <person name="Chinwalla A."/>
            <person name="Civetta A."/>
            <person name="Clifton S.W."/>
            <person name="Comeron J.M."/>
            <person name="Costello J.C."/>
            <person name="Coyne J.A."/>
            <person name="Daub J."/>
            <person name="David R.G."/>
            <person name="Delcher A.L."/>
            <person name="Delehaunty K."/>
            <person name="Do C.B."/>
            <person name="Ebling H."/>
            <person name="Edwards K."/>
            <person name="Eickbush T."/>
            <person name="Evans J.D."/>
            <person name="Filipski A."/>
            <person name="Findeiss S."/>
            <person name="Freyhult E."/>
            <person name="Fulton L."/>
            <person name="Fulton R."/>
            <person name="Garcia A.C."/>
            <person name="Gardiner A."/>
            <person name="Garfield D.A."/>
            <person name="Garvin B.E."/>
            <person name="Gibson G."/>
            <person name="Gilbert D."/>
            <person name="Gnerre S."/>
            <person name="Godfrey J."/>
            <person name="Good R."/>
            <person name="Gotea V."/>
            <person name="Gravely B."/>
            <person name="Greenberg A.J."/>
            <person name="Griffiths-Jones S."/>
            <person name="Gross S."/>
            <person name="Guigo R."/>
            <person name="Gustafson E.A."/>
            <person name="Haerty W."/>
            <person name="Hahn M.W."/>
            <person name="Halligan D.L."/>
            <person name="Halpern A.L."/>
            <person name="Halter G.M."/>
            <person name="Han M.V."/>
            <person name="Heger A."/>
            <person name="Hillier L."/>
            <person name="Hinrichs A.S."/>
            <person name="Holmes I."/>
            <person name="Hoskins R.A."/>
            <person name="Hubisz M.J."/>
            <person name="Hultmark D."/>
            <person name="Huntley M.A."/>
            <person name="Jaffe D.B."/>
            <person name="Jagadeeshan S."/>
            <person name="Jeck W.R."/>
            <person name="Johnson J."/>
            <person name="Jones C.D."/>
            <person name="Jordan W.C."/>
            <person name="Karpen G.H."/>
            <person name="Kataoka E."/>
            <person name="Keightley P.D."/>
            <person name="Kheradpour P."/>
            <person name="Kirkness E.F."/>
            <person name="Koerich L.B."/>
            <person name="Kristiansen K."/>
            <person name="Kudrna D."/>
            <person name="Kulathinal R.J."/>
            <person name="Kumar S."/>
            <person name="Kwok R."/>
            <person name="Lander E."/>
            <person name="Langley C.H."/>
            <person name="Lapoint R."/>
            <person name="Lazzaro B.P."/>
            <person name="Lee S.J."/>
            <person name="Levesque L."/>
            <person name="Li R."/>
            <person name="Lin C.F."/>
            <person name="Lin M.F."/>
            <person name="Lindblad-Toh K."/>
            <person name="Llopart A."/>
            <person name="Long M."/>
            <person name="Low L."/>
            <person name="Lozovsky E."/>
            <person name="Lu J."/>
            <person name="Luo M."/>
            <person name="Machado C.A."/>
            <person name="Makalowski W."/>
            <person name="Marzo M."/>
            <person name="Matsuda M."/>
            <person name="Matzkin L."/>
            <person name="McAllister B."/>
            <person name="McBride C.S."/>
            <person name="McKernan B."/>
            <person name="McKernan K."/>
            <person name="Mendez-Lago M."/>
            <person name="Minx P."/>
            <person name="Mollenhauer M.U."/>
            <person name="Montooth K."/>
            <person name="Mount S.M."/>
            <person name="Mu X."/>
            <person name="Myers E."/>
            <person name="Negre B."/>
            <person name="Newfeld S."/>
            <person name="Nielsen R."/>
            <person name="Noor M.A."/>
            <person name="O'Grady P."/>
            <person name="Pachter L."/>
            <person name="Papaceit M."/>
            <person name="Parisi M.J."/>
            <person name="Parisi M."/>
            <person name="Parts L."/>
            <person name="Pedersen J.S."/>
            <person name="Pesole G."/>
            <person name="Phillippy A.M."/>
            <person name="Ponting C.P."/>
            <person name="Pop M."/>
            <person name="Porcelli D."/>
            <person name="Powell J.R."/>
            <person name="Prohaska S."/>
            <person name="Pruitt K."/>
            <person name="Puig M."/>
            <person name="Quesneville H."/>
            <person name="Ram K.R."/>
            <person name="Rand D."/>
            <person name="Rasmussen M.D."/>
            <person name="Reed L.K."/>
            <person name="Reenan R."/>
            <person name="Reily A."/>
            <person name="Remington K.A."/>
            <person name="Rieger T.T."/>
            <person name="Ritchie M.G."/>
            <person name="Robin C."/>
            <person name="Rogers Y.H."/>
            <person name="Rohde C."/>
            <person name="Rozas J."/>
            <person name="Rubenfield M.J."/>
            <person name="Ruiz A."/>
            <person name="Russo S."/>
            <person name="Salzberg S.L."/>
            <person name="Sanchez-Gracia A."/>
            <person name="Saranga D.J."/>
            <person name="Sato H."/>
            <person name="Schaeffer S.W."/>
            <person name="Schatz M.C."/>
            <person name="Schlenke T."/>
            <person name="Schwartz R."/>
            <person name="Segarra C."/>
            <person name="Singh R.S."/>
            <person name="Sirot L."/>
            <person name="Sirota M."/>
            <person name="Sisneros N.B."/>
            <person name="Smith C.D."/>
            <person name="Smith T.F."/>
            <person name="Spieth J."/>
            <person name="Stage D.E."/>
            <person name="Stark A."/>
            <person name="Stephan W."/>
            <person name="Strausberg R.L."/>
            <person name="Strempel S."/>
            <person name="Sturgill D."/>
            <person name="Sutton G."/>
            <person name="Sutton G.G."/>
            <person name="Tao W."/>
            <person name="Teichmann S."/>
            <person name="Tobari Y.N."/>
            <person name="Tomimura Y."/>
            <person name="Tsolas J.M."/>
            <person name="Valente V.L."/>
            <person name="Venter E."/>
            <person name="Venter J.C."/>
            <person name="Vicario S."/>
            <person name="Vieira F.G."/>
            <person name="Vilella A.J."/>
            <person name="Villasante A."/>
            <person name="Walenz B."/>
            <person name="Wang J."/>
            <person name="Wasserman M."/>
            <person name="Watts T."/>
            <person name="Wilson D."/>
            <person name="Wilson R.K."/>
            <person name="Wing R.A."/>
            <person name="Wolfner M.F."/>
            <person name="Wong A."/>
            <person name="Wong G.K."/>
            <person name="Wu C.I."/>
            <person name="Wu G."/>
            <person name="Yamamoto D."/>
            <person name="Yang H.P."/>
            <person name="Yang S.P."/>
            <person name="Yorke J.A."/>
            <person name="Yoshida K."/>
            <person name="Zdobnov E."/>
            <person name="Zhang P."/>
            <person name="Zhang Y."/>
            <person name="Zimin A.V."/>
            <person name="Baldwin J."/>
            <person name="Abdouelleil A."/>
            <person name="Abdulkadir J."/>
            <person name="Abebe A."/>
            <person name="Abera B."/>
            <person name="Abreu J."/>
            <person name="Acer S.C."/>
            <person name="Aftuck L."/>
            <person name="Alexander A."/>
            <person name="An P."/>
            <person name="Anderson E."/>
            <person name="Anderson S."/>
            <person name="Arachi H."/>
            <person name="Azer M."/>
            <person name="Bachantsang P."/>
            <person name="Barry A."/>
            <person name="Bayul T."/>
            <person name="Berlin A."/>
            <person name="Bessette D."/>
            <person name="Bloom T."/>
            <person name="Blye J."/>
            <person name="Boguslavskiy L."/>
            <person name="Bonnet C."/>
            <person name="Boukhgalter B."/>
            <person name="Bourzgui I."/>
            <person name="Brown A."/>
            <person name="Cahill P."/>
            <person name="Channer S."/>
            <person name="Cheshatsang Y."/>
            <person name="Chuda L."/>
            <person name="Citroen M."/>
            <person name="Collymore A."/>
            <person name="Cooke P."/>
            <person name="Costello M."/>
            <person name="D'Aco K."/>
            <person name="Daza R."/>
            <person name="De Haan G."/>
            <person name="DeGray S."/>
            <person name="DeMaso C."/>
            <person name="Dhargay N."/>
            <person name="Dooley K."/>
            <person name="Dooley E."/>
            <person name="Doricent M."/>
            <person name="Dorje P."/>
            <person name="Dorjee K."/>
            <person name="Dupes A."/>
            <person name="Elong R."/>
            <person name="Falk J."/>
            <person name="Farina A."/>
            <person name="Faro S."/>
            <person name="Ferguson D."/>
            <person name="Fisher S."/>
            <person name="Foley C.D."/>
            <person name="Franke A."/>
            <person name="Friedrich D."/>
            <person name="Gadbois L."/>
            <person name="Gearin G."/>
            <person name="Gearin C.R."/>
            <person name="Giannoukos G."/>
            <person name="Goode T."/>
            <person name="Graham J."/>
            <person name="Grandbois E."/>
            <person name="Grewal S."/>
            <person name="Gyaltsen K."/>
            <person name="Hafez N."/>
            <person name="Hagos B."/>
            <person name="Hall J."/>
            <person name="Henson C."/>
            <person name="Hollinger A."/>
            <person name="Honan T."/>
            <person name="Huard M.D."/>
            <person name="Hughes L."/>
            <person name="Hurhula B."/>
            <person name="Husby M.E."/>
            <person name="Kamat A."/>
            <person name="Kanga B."/>
            <person name="Kashin S."/>
            <person name="Khazanovich D."/>
            <person name="Kisner P."/>
            <person name="Lance K."/>
            <person name="Lara M."/>
            <person name="Lee W."/>
            <person name="Lennon N."/>
            <person name="Letendre F."/>
            <person name="LeVine R."/>
            <person name="Lipovsky A."/>
            <person name="Liu X."/>
            <person name="Liu J."/>
            <person name="Liu S."/>
            <person name="Lokyitsang T."/>
            <person name="Lokyitsang Y."/>
            <person name="Lubonja R."/>
            <person name="Lui A."/>
            <person name="MacDonald P."/>
            <person name="Magnisalis V."/>
            <person name="Maru K."/>
            <person name="Matthews C."/>
            <person name="McCusker W."/>
            <person name="McDonough S."/>
            <person name="Mehta T."/>
            <person name="Meldrim J."/>
            <person name="Meneus L."/>
            <person name="Mihai O."/>
            <person name="Mihalev A."/>
            <person name="Mihova T."/>
            <person name="Mittelman R."/>
            <person name="Mlenga V."/>
            <person name="Montmayeur A."/>
            <person name="Mulrain L."/>
            <person name="Navidi A."/>
            <person name="Naylor J."/>
            <person name="Negash T."/>
            <person name="Nguyen T."/>
            <person name="Nguyen N."/>
            <person name="Nicol R."/>
            <person name="Norbu C."/>
            <person name="Norbu N."/>
            <person name="Novod N."/>
            <person name="O'Neill B."/>
            <person name="Osman S."/>
            <person name="Markiewicz E."/>
            <person name="Oyono O.L."/>
            <person name="Patti C."/>
            <person name="Phunkhang P."/>
            <person name="Pierre F."/>
            <person name="Priest M."/>
            <person name="Raghuraman S."/>
            <person name="Rege F."/>
            <person name="Reyes R."/>
            <person name="Rise C."/>
            <person name="Rogov P."/>
            <person name="Ross K."/>
            <person name="Ryan E."/>
            <person name="Settipalli S."/>
            <person name="Shea T."/>
            <person name="Sherpa N."/>
            <person name="Shi L."/>
            <person name="Shih D."/>
            <person name="Sparrow T."/>
            <person name="Spaulding J."/>
            <person name="Stalker J."/>
            <person name="Stange-Thomann N."/>
            <person name="Stavropoulos S."/>
            <person name="Stone C."/>
            <person name="Strader C."/>
            <person name="Tesfaye S."/>
            <person name="Thomson T."/>
            <person name="Thoulutsang Y."/>
            <person name="Thoulutsang D."/>
            <person name="Topham K."/>
            <person name="Topping I."/>
            <person name="Tsamla T."/>
            <person name="Vassiliev H."/>
            <person name="Vo A."/>
            <person name="Wangchuk T."/>
            <person name="Wangdi T."/>
            <person name="Weiand M."/>
            <person name="Wilkinson J."/>
            <person name="Wilson A."/>
            <person name="Yadav S."/>
            <person name="Young G."/>
            <person name="Yu Q."/>
            <person name="Zembek L."/>
            <person name="Zhong D."/>
            <person name="Zimmer A."/>
            <person name="Zwirko Z."/>
            <person name="Jaffe D.B."/>
            <person name="Alvarez P."/>
            <person name="Brockman W."/>
            <person name="Butler J."/>
            <person name="Chin C."/>
            <person name="Gnerre S."/>
            <person name="Grabherr M."/>
            <person name="Kleber M."/>
            <person name="Mauceli E."/>
            <person name="MacCallum I."/>
        </authorList>
    </citation>
    <scope>NUCLEOTIDE SEQUENCE [LARGE SCALE GENOMIC DNA]</scope>
    <source>
        <strain evidence="3">Tucson 15010-1051.87</strain>
    </source>
</reference>
<dbReference type="EMBL" id="CH940647">
    <property type="protein sequence ID" value="EDW70236.1"/>
    <property type="molecule type" value="Genomic_DNA"/>
</dbReference>
<accession>B4LF48</accession>
<dbReference type="InParanoid" id="B4LF48"/>
<dbReference type="PhylomeDB" id="B4LF48"/>
<feature type="coiled-coil region" evidence="1">
    <location>
        <begin position="13"/>
        <end position="68"/>
    </location>
</feature>
<dbReference type="Proteomes" id="UP000008792">
    <property type="component" value="Unassembled WGS sequence"/>
</dbReference>
<dbReference type="AlphaFoldDB" id="B4LF48"/>
<dbReference type="KEGG" id="dvi:6624397"/>
<protein>
    <submittedName>
        <fullName evidence="2">Uncharacterized protein</fullName>
    </submittedName>
</protein>
<dbReference type="HOGENOM" id="CLU_2087301_0_0_1"/>
<evidence type="ECO:0000313" key="3">
    <source>
        <dbReference type="Proteomes" id="UP000008792"/>
    </source>
</evidence>
<dbReference type="eggNOG" id="ENOG502TBHZ">
    <property type="taxonomic scope" value="Eukaryota"/>
</dbReference>